<dbReference type="Gene3D" id="1.10.1200.10">
    <property type="entry name" value="ACP-like"/>
    <property type="match status" value="1"/>
</dbReference>
<dbReference type="EMBL" id="BAAAKJ010000260">
    <property type="protein sequence ID" value="GAA1403727.1"/>
    <property type="molecule type" value="Genomic_DNA"/>
</dbReference>
<reference evidence="3" key="1">
    <citation type="journal article" date="2019" name="Int. J. Syst. Evol. Microbiol.">
        <title>The Global Catalogue of Microorganisms (GCM) 10K type strain sequencing project: providing services to taxonomists for standard genome sequencing and annotation.</title>
        <authorList>
            <consortium name="The Broad Institute Genomics Platform"/>
            <consortium name="The Broad Institute Genome Sequencing Center for Infectious Disease"/>
            <person name="Wu L."/>
            <person name="Ma J."/>
        </authorList>
    </citation>
    <scope>NUCLEOTIDE SEQUENCE [LARGE SCALE GENOMIC DNA]</scope>
    <source>
        <strain evidence="3">JCM 12393</strain>
    </source>
</reference>
<dbReference type="InterPro" id="IPR009081">
    <property type="entry name" value="PP-bd_ACP"/>
</dbReference>
<dbReference type="InterPro" id="IPR036736">
    <property type="entry name" value="ACP-like_sf"/>
</dbReference>
<proteinExistence type="predicted"/>
<dbReference type="Pfam" id="PF00550">
    <property type="entry name" value="PP-binding"/>
    <property type="match status" value="1"/>
</dbReference>
<protein>
    <recommendedName>
        <fullName evidence="1">Carrier domain-containing protein</fullName>
    </recommendedName>
</protein>
<gene>
    <name evidence="2" type="ORF">GCM10009639_48940</name>
</gene>
<evidence type="ECO:0000313" key="2">
    <source>
        <dbReference type="EMBL" id="GAA1403727.1"/>
    </source>
</evidence>
<comment type="caution">
    <text evidence="2">The sequence shown here is derived from an EMBL/GenBank/DDBJ whole genome shotgun (WGS) entry which is preliminary data.</text>
</comment>
<dbReference type="PROSITE" id="PS50075">
    <property type="entry name" value="CARRIER"/>
    <property type="match status" value="1"/>
</dbReference>
<feature type="domain" description="Carrier" evidence="1">
    <location>
        <begin position="9"/>
        <end position="87"/>
    </location>
</feature>
<name>A0ABP4J028_9ACTN</name>
<sequence length="92" mass="10286">MTATPEREEIATKLLAFIRERFLSGDPQGELTGETPLLELGILNSLNTATLIAYMVEEFEVKVPLHDVTPEAFKNVDNLSSMVHERRRSADA</sequence>
<keyword evidence="3" id="KW-1185">Reference proteome</keyword>
<accession>A0ABP4J028</accession>
<dbReference type="SUPFAM" id="SSF47336">
    <property type="entry name" value="ACP-like"/>
    <property type="match status" value="1"/>
</dbReference>
<dbReference type="Proteomes" id="UP001499863">
    <property type="component" value="Unassembled WGS sequence"/>
</dbReference>
<organism evidence="2 3">
    <name type="scientific">Kitasatospora putterlickiae</name>
    <dbReference type="NCBI Taxonomy" id="221725"/>
    <lineage>
        <taxon>Bacteria</taxon>
        <taxon>Bacillati</taxon>
        <taxon>Actinomycetota</taxon>
        <taxon>Actinomycetes</taxon>
        <taxon>Kitasatosporales</taxon>
        <taxon>Streptomycetaceae</taxon>
        <taxon>Kitasatospora</taxon>
    </lineage>
</organism>
<dbReference type="RefSeq" id="WP_344339418.1">
    <property type="nucleotide sequence ID" value="NZ_BAAAKJ010000260.1"/>
</dbReference>
<evidence type="ECO:0000313" key="3">
    <source>
        <dbReference type="Proteomes" id="UP001499863"/>
    </source>
</evidence>
<evidence type="ECO:0000259" key="1">
    <source>
        <dbReference type="PROSITE" id="PS50075"/>
    </source>
</evidence>